<accession>A0A0E9PUA6</accession>
<organism evidence="1">
    <name type="scientific">Anguilla anguilla</name>
    <name type="common">European freshwater eel</name>
    <name type="synonym">Muraena anguilla</name>
    <dbReference type="NCBI Taxonomy" id="7936"/>
    <lineage>
        <taxon>Eukaryota</taxon>
        <taxon>Metazoa</taxon>
        <taxon>Chordata</taxon>
        <taxon>Craniata</taxon>
        <taxon>Vertebrata</taxon>
        <taxon>Euteleostomi</taxon>
        <taxon>Actinopterygii</taxon>
        <taxon>Neopterygii</taxon>
        <taxon>Teleostei</taxon>
        <taxon>Anguilliformes</taxon>
        <taxon>Anguillidae</taxon>
        <taxon>Anguilla</taxon>
    </lineage>
</organism>
<protein>
    <submittedName>
        <fullName evidence="1">Uncharacterized protein</fullName>
    </submittedName>
</protein>
<reference evidence="1" key="1">
    <citation type="submission" date="2014-11" db="EMBL/GenBank/DDBJ databases">
        <authorList>
            <person name="Amaro Gonzalez C."/>
        </authorList>
    </citation>
    <scope>NUCLEOTIDE SEQUENCE</scope>
</reference>
<reference evidence="1" key="2">
    <citation type="journal article" date="2015" name="Fish Shellfish Immunol.">
        <title>Early steps in the European eel (Anguilla anguilla)-Vibrio vulnificus interaction in the gills: Role of the RtxA13 toxin.</title>
        <authorList>
            <person name="Callol A."/>
            <person name="Pajuelo D."/>
            <person name="Ebbesson L."/>
            <person name="Teles M."/>
            <person name="MacKenzie S."/>
            <person name="Amaro C."/>
        </authorList>
    </citation>
    <scope>NUCLEOTIDE SEQUENCE</scope>
</reference>
<dbReference type="EMBL" id="GBXM01100356">
    <property type="protein sequence ID" value="JAH08221.1"/>
    <property type="molecule type" value="Transcribed_RNA"/>
</dbReference>
<dbReference type="AlphaFoldDB" id="A0A0E9PUA6"/>
<sequence>MPTYLKGQSSRQNPCNLCSREPTLDLSHDCNPIITPASIYSYHDRTKNVIQTNFPLSLNIS</sequence>
<proteinExistence type="predicted"/>
<evidence type="ECO:0000313" key="1">
    <source>
        <dbReference type="EMBL" id="JAH08221.1"/>
    </source>
</evidence>
<name>A0A0E9PUA6_ANGAN</name>